<keyword evidence="3" id="KW-1185">Reference proteome</keyword>
<name>A0A562UWR0_9SPHN</name>
<feature type="chain" id="PRO_5022000844" description="TraB family protein" evidence="1">
    <location>
        <begin position="24"/>
        <end position="311"/>
    </location>
</feature>
<dbReference type="Pfam" id="PF01963">
    <property type="entry name" value="TraB_PrgY_gumN"/>
    <property type="match status" value="1"/>
</dbReference>
<gene>
    <name evidence="2" type="ORF">JN10_1655</name>
</gene>
<feature type="signal peptide" evidence="1">
    <location>
        <begin position="1"/>
        <end position="23"/>
    </location>
</feature>
<reference evidence="2 3" key="1">
    <citation type="submission" date="2019-07" db="EMBL/GenBank/DDBJ databases">
        <title>Genomic Encyclopedia of Archaeal and Bacterial Type Strains, Phase II (KMG-II): from individual species to whole genera.</title>
        <authorList>
            <person name="Goeker M."/>
        </authorList>
    </citation>
    <scope>NUCLEOTIDE SEQUENCE [LARGE SCALE GENOMIC DNA]</scope>
    <source>
        <strain evidence="2 3">ATCC BAA-2084</strain>
    </source>
</reference>
<dbReference type="OrthoDB" id="9806326at2"/>
<dbReference type="PANTHER" id="PTHR40590:SF1">
    <property type="entry name" value="CYTOPLASMIC PROTEIN"/>
    <property type="match status" value="1"/>
</dbReference>
<dbReference type="CDD" id="cd14789">
    <property type="entry name" value="Tiki"/>
    <property type="match status" value="1"/>
</dbReference>
<dbReference type="STRING" id="476157.GCA_001663155_01702"/>
<dbReference type="PANTHER" id="PTHR40590">
    <property type="entry name" value="CYTOPLASMIC PROTEIN-RELATED"/>
    <property type="match status" value="1"/>
</dbReference>
<accession>A0A562UWR0</accession>
<keyword evidence="1" id="KW-0732">Signal</keyword>
<dbReference type="Proteomes" id="UP000320547">
    <property type="component" value="Unassembled WGS sequence"/>
</dbReference>
<dbReference type="AlphaFoldDB" id="A0A562UWR0"/>
<protein>
    <recommendedName>
        <fullName evidence="4">TraB family protein</fullName>
    </recommendedName>
</protein>
<evidence type="ECO:0000256" key="1">
    <source>
        <dbReference type="SAM" id="SignalP"/>
    </source>
</evidence>
<evidence type="ECO:0008006" key="4">
    <source>
        <dbReference type="Google" id="ProtNLM"/>
    </source>
</evidence>
<evidence type="ECO:0000313" key="3">
    <source>
        <dbReference type="Proteomes" id="UP000320547"/>
    </source>
</evidence>
<dbReference type="InterPro" id="IPR047111">
    <property type="entry name" value="YbaP-like"/>
</dbReference>
<dbReference type="EMBL" id="VLLK01000001">
    <property type="protein sequence ID" value="TWJ09998.1"/>
    <property type="molecule type" value="Genomic_DNA"/>
</dbReference>
<proteinExistence type="predicted"/>
<dbReference type="RefSeq" id="WP_067599828.1">
    <property type="nucleotide sequence ID" value="NZ_CP015963.1"/>
</dbReference>
<sequence>MHFPRVTAALACASFLYGGAALAQDGADAAQEEPAAIETAAEQGVLGAPALWKVADEDTTIYLFGTVHALPKGIEWSSNMLDNALAESDSIVTEIKMGPEMAQEMQSLVMSKGVLPPGTTLRSLLTEEQNAAYEEAMAKLSMPPAAFDQYEPWYAGMLMSMLPLLQQGYSPDDGVEKLLLTKAGGKQQEALETIAFQISVFDELPQDSQIGFLVDAAEGIDQIKPLLDQMVAEWVEGDAHALATLMNDGLTDPALAESLLYKRNRNWADWIDTRLGEPGTVFIAVGAGHLAGDKSVQEYLKAREIETVRVQ</sequence>
<comment type="caution">
    <text evidence="2">The sequence shown here is derived from an EMBL/GenBank/DDBJ whole genome shotgun (WGS) entry which is preliminary data.</text>
</comment>
<organism evidence="2 3">
    <name type="scientific">Altererythrobacter ishigakiensis</name>
    <dbReference type="NCBI Taxonomy" id="476157"/>
    <lineage>
        <taxon>Bacteria</taxon>
        <taxon>Pseudomonadati</taxon>
        <taxon>Pseudomonadota</taxon>
        <taxon>Alphaproteobacteria</taxon>
        <taxon>Sphingomonadales</taxon>
        <taxon>Erythrobacteraceae</taxon>
        <taxon>Altererythrobacter</taxon>
    </lineage>
</organism>
<evidence type="ECO:0000313" key="2">
    <source>
        <dbReference type="EMBL" id="TWJ09998.1"/>
    </source>
</evidence>
<dbReference type="InterPro" id="IPR002816">
    <property type="entry name" value="TraB/PrgY/GumN_fam"/>
</dbReference>